<evidence type="ECO:0000256" key="4">
    <source>
        <dbReference type="ARBA" id="ARBA00022723"/>
    </source>
</evidence>
<dbReference type="EC" id="3.5.4.3" evidence="3 7"/>
<dbReference type="RefSeq" id="WP_101893324.1">
    <property type="nucleotide sequence ID" value="NZ_CP022684.1"/>
</dbReference>
<comment type="pathway">
    <text evidence="1 8">Purine metabolism; guanine degradation; xanthine from guanine: step 1/1.</text>
</comment>
<organism evidence="10 11">
    <name type="scientific">Ketobacter alkanivorans</name>
    <dbReference type="NCBI Taxonomy" id="1917421"/>
    <lineage>
        <taxon>Bacteria</taxon>
        <taxon>Pseudomonadati</taxon>
        <taxon>Pseudomonadota</taxon>
        <taxon>Gammaproteobacteria</taxon>
        <taxon>Pseudomonadales</taxon>
        <taxon>Ketobacteraceae</taxon>
        <taxon>Ketobacter</taxon>
    </lineage>
</organism>
<dbReference type="InterPro" id="IPR032466">
    <property type="entry name" value="Metal_Hydrolase"/>
</dbReference>
<dbReference type="EMBL" id="CP022684">
    <property type="protein sequence ID" value="AUM11987.1"/>
    <property type="molecule type" value="Genomic_DNA"/>
</dbReference>
<dbReference type="GO" id="GO:0005829">
    <property type="term" value="C:cytosol"/>
    <property type="evidence" value="ECO:0007669"/>
    <property type="project" value="TreeGrafter"/>
</dbReference>
<dbReference type="Proteomes" id="UP000235116">
    <property type="component" value="Chromosome"/>
</dbReference>
<dbReference type="PANTHER" id="PTHR11271">
    <property type="entry name" value="GUANINE DEAMINASE"/>
    <property type="match status" value="1"/>
</dbReference>
<dbReference type="NCBIfam" id="TIGR02967">
    <property type="entry name" value="guan_deamin"/>
    <property type="match status" value="1"/>
</dbReference>
<evidence type="ECO:0000313" key="10">
    <source>
        <dbReference type="EMBL" id="AUM11987.1"/>
    </source>
</evidence>
<evidence type="ECO:0000256" key="2">
    <source>
        <dbReference type="ARBA" id="ARBA00006745"/>
    </source>
</evidence>
<dbReference type="FunFam" id="3.20.20.140:FF:000022">
    <property type="entry name" value="Guanine deaminase"/>
    <property type="match status" value="1"/>
</dbReference>
<comment type="catalytic activity">
    <reaction evidence="8">
        <text>guanine + H2O + H(+) = xanthine + NH4(+)</text>
        <dbReference type="Rhea" id="RHEA:14665"/>
        <dbReference type="ChEBI" id="CHEBI:15377"/>
        <dbReference type="ChEBI" id="CHEBI:15378"/>
        <dbReference type="ChEBI" id="CHEBI:16235"/>
        <dbReference type="ChEBI" id="CHEBI:17712"/>
        <dbReference type="ChEBI" id="CHEBI:28938"/>
        <dbReference type="EC" id="3.5.4.3"/>
    </reaction>
</comment>
<dbReference type="SUPFAM" id="SSF51338">
    <property type="entry name" value="Composite domain of metallo-dependent hydrolases"/>
    <property type="match status" value="1"/>
</dbReference>
<evidence type="ECO:0000256" key="8">
    <source>
        <dbReference type="RuleBase" id="RU366009"/>
    </source>
</evidence>
<dbReference type="GO" id="GO:0008270">
    <property type="term" value="F:zinc ion binding"/>
    <property type="evidence" value="ECO:0007669"/>
    <property type="project" value="UniProtKB-UniRule"/>
</dbReference>
<dbReference type="OrthoDB" id="9787621at2"/>
<reference evidence="11" key="1">
    <citation type="submission" date="2017-08" db="EMBL/GenBank/DDBJ databases">
        <title>Direct submision.</title>
        <authorList>
            <person name="Kim S.-J."/>
            <person name="Rhee S.-K."/>
        </authorList>
    </citation>
    <scope>NUCLEOTIDE SEQUENCE [LARGE SCALE GENOMIC DNA]</scope>
    <source>
        <strain evidence="11">GI5</strain>
    </source>
</reference>
<dbReference type="NCBIfam" id="NF006679">
    <property type="entry name" value="PRK09228.1"/>
    <property type="match status" value="1"/>
</dbReference>
<protein>
    <recommendedName>
        <fullName evidence="3 7">Guanine deaminase</fullName>
        <shortName evidence="8">Guanase</shortName>
        <ecNumber evidence="3 7">3.5.4.3</ecNumber>
    </recommendedName>
    <alternativeName>
        <fullName evidence="8">Guanine aminohydrolase</fullName>
    </alternativeName>
</protein>
<dbReference type="Pfam" id="PF01979">
    <property type="entry name" value="Amidohydro_1"/>
    <property type="match status" value="1"/>
</dbReference>
<dbReference type="PANTHER" id="PTHR11271:SF6">
    <property type="entry name" value="GUANINE DEAMINASE"/>
    <property type="match status" value="1"/>
</dbReference>
<keyword evidence="5 8" id="KW-0378">Hydrolase</keyword>
<proteinExistence type="inferred from homology"/>
<accession>A0A2K9LIC3</accession>
<comment type="function">
    <text evidence="8">Catalyzes the hydrolytic deamination of guanine, producing xanthine and ammonia.</text>
</comment>
<feature type="domain" description="Amidohydrolase-related" evidence="9">
    <location>
        <begin position="69"/>
        <end position="429"/>
    </location>
</feature>
<keyword evidence="4 8" id="KW-0479">Metal-binding</keyword>
<evidence type="ECO:0000259" key="9">
    <source>
        <dbReference type="Pfam" id="PF01979"/>
    </source>
</evidence>
<dbReference type="AlphaFoldDB" id="A0A2K9LIC3"/>
<dbReference type="Gene3D" id="3.20.20.140">
    <property type="entry name" value="Metal-dependent hydrolases"/>
    <property type="match status" value="1"/>
</dbReference>
<dbReference type="KEGG" id="kak:Kalk_05930"/>
<comment type="cofactor">
    <cofactor evidence="8">
        <name>Zn(2+)</name>
        <dbReference type="ChEBI" id="CHEBI:29105"/>
    </cofactor>
    <text evidence="8">Binds 1 zinc ion per subunit.</text>
</comment>
<dbReference type="Gene3D" id="2.30.40.10">
    <property type="entry name" value="Urease, subunit C, domain 1"/>
    <property type="match status" value="1"/>
</dbReference>
<dbReference type="CDD" id="cd01303">
    <property type="entry name" value="GDEase"/>
    <property type="match status" value="1"/>
</dbReference>
<dbReference type="InterPro" id="IPR014311">
    <property type="entry name" value="Guanine_deaminase"/>
</dbReference>
<name>A0A2K9LIC3_9GAMM</name>
<evidence type="ECO:0000256" key="3">
    <source>
        <dbReference type="ARBA" id="ARBA00012781"/>
    </source>
</evidence>
<gene>
    <name evidence="10" type="primary">guaD</name>
    <name evidence="10" type="ORF">Kalk_05930</name>
</gene>
<evidence type="ECO:0000256" key="5">
    <source>
        <dbReference type="ARBA" id="ARBA00022801"/>
    </source>
</evidence>
<dbReference type="GO" id="GO:0006147">
    <property type="term" value="P:guanine catabolic process"/>
    <property type="evidence" value="ECO:0007669"/>
    <property type="project" value="UniProtKB-UniRule"/>
</dbReference>
<dbReference type="GO" id="GO:0008892">
    <property type="term" value="F:guanine deaminase activity"/>
    <property type="evidence" value="ECO:0007669"/>
    <property type="project" value="UniProtKB-UniRule"/>
</dbReference>
<dbReference type="InterPro" id="IPR011059">
    <property type="entry name" value="Metal-dep_hydrolase_composite"/>
</dbReference>
<evidence type="ECO:0000256" key="6">
    <source>
        <dbReference type="ARBA" id="ARBA00022833"/>
    </source>
</evidence>
<dbReference type="InterPro" id="IPR051607">
    <property type="entry name" value="Metallo-dep_hydrolases"/>
</dbReference>
<comment type="similarity">
    <text evidence="2 8">Belongs to the metallo-dependent hydrolases superfamily. ATZ/TRZ family.</text>
</comment>
<evidence type="ECO:0000256" key="1">
    <source>
        <dbReference type="ARBA" id="ARBA00004984"/>
    </source>
</evidence>
<dbReference type="UniPathway" id="UPA00603">
    <property type="reaction ID" value="UER00660"/>
</dbReference>
<sequence>MGVSAQAYRAQLLYFVDDPAKVGDAAWQYFEDGVLWIENGCIKAVGSAEQLLHRLPSWVSLHHYSHHLILPGFIDTHVHYPQTEMIGAFGEKLLSWLNNYTFPVEARFSDSRYGRKVAAFFLEELLRNGTTTALVFGTVHPASVDAFFHEAQDRGLRMIAGKVMMDRNAPDELCDSAETGYQESLGLIERWHNVDRLQYAVTPRFAPTSTRHQLEKAGQLLKEYPDLYLHTHLAESEEEVAWVKALFPSSQNYLDVYYREGLVGKRSIFAHGIHLCDEECNKLAQSGAAVAHCPTSNLFLGSGLLNLKRLHEFGVTVSLGTDVGAGTSFSLFRTMDEAYKIQQLQGGTLEPMQALYMATLGGAVALDLADRIGSFRVGNEADFVVLDLEATPLLAFRMQHCRTIQEKVFVLNVLADDRVVEQTFSAGRCVHFRGKVG</sequence>
<dbReference type="InterPro" id="IPR006680">
    <property type="entry name" value="Amidohydro-rel"/>
</dbReference>
<keyword evidence="6 8" id="KW-0862">Zinc</keyword>
<evidence type="ECO:0000256" key="7">
    <source>
        <dbReference type="NCBIfam" id="TIGR02967"/>
    </source>
</evidence>
<dbReference type="SUPFAM" id="SSF51556">
    <property type="entry name" value="Metallo-dependent hydrolases"/>
    <property type="match status" value="1"/>
</dbReference>
<evidence type="ECO:0000313" key="11">
    <source>
        <dbReference type="Proteomes" id="UP000235116"/>
    </source>
</evidence>
<keyword evidence="11" id="KW-1185">Reference proteome</keyword>